<dbReference type="InterPro" id="IPR001401">
    <property type="entry name" value="Dynamin_GTPase"/>
</dbReference>
<dbReference type="GO" id="GO:0048312">
    <property type="term" value="P:intracellular distribution of mitochondria"/>
    <property type="evidence" value="ECO:0007669"/>
    <property type="project" value="TreeGrafter"/>
</dbReference>
<dbReference type="GO" id="GO:0006897">
    <property type="term" value="P:endocytosis"/>
    <property type="evidence" value="ECO:0007669"/>
    <property type="project" value="TreeGrafter"/>
</dbReference>
<organism evidence="2 3">
    <name type="scientific">Aspergillus campestris (strain IBT 28561)</name>
    <dbReference type="NCBI Taxonomy" id="1392248"/>
    <lineage>
        <taxon>Eukaryota</taxon>
        <taxon>Fungi</taxon>
        <taxon>Dikarya</taxon>
        <taxon>Ascomycota</taxon>
        <taxon>Pezizomycotina</taxon>
        <taxon>Eurotiomycetes</taxon>
        <taxon>Eurotiomycetidae</taxon>
        <taxon>Eurotiales</taxon>
        <taxon>Aspergillaceae</taxon>
        <taxon>Aspergillus</taxon>
        <taxon>Aspergillus subgen. Circumdati</taxon>
    </lineage>
</organism>
<dbReference type="InterPro" id="IPR045063">
    <property type="entry name" value="Dynamin_N"/>
</dbReference>
<dbReference type="GO" id="GO:0003924">
    <property type="term" value="F:GTPase activity"/>
    <property type="evidence" value="ECO:0007669"/>
    <property type="project" value="InterPro"/>
</dbReference>
<dbReference type="PANTHER" id="PTHR11566:SF149">
    <property type="entry name" value="GTPASE, PUTATIVE (AFU_ORTHOLOGUE AFUA_6G11890)-RELATED"/>
    <property type="match status" value="1"/>
</dbReference>
<dbReference type="GO" id="GO:0005525">
    <property type="term" value="F:GTP binding"/>
    <property type="evidence" value="ECO:0007669"/>
    <property type="project" value="InterPro"/>
</dbReference>
<dbReference type="EMBL" id="MSFM01000015">
    <property type="protein sequence ID" value="PKY00241.1"/>
    <property type="molecule type" value="Genomic_DNA"/>
</dbReference>
<dbReference type="InterPro" id="IPR022812">
    <property type="entry name" value="Dynamin"/>
</dbReference>
<dbReference type="Proteomes" id="UP000234254">
    <property type="component" value="Unassembled WGS sequence"/>
</dbReference>
<reference evidence="2" key="1">
    <citation type="submission" date="2016-12" db="EMBL/GenBank/DDBJ databases">
        <title>The genomes of Aspergillus section Nigri reveals drivers in fungal speciation.</title>
        <authorList>
            <consortium name="DOE Joint Genome Institute"/>
            <person name="Vesth T.C."/>
            <person name="Nybo J."/>
            <person name="Theobald S."/>
            <person name="Brandl J."/>
            <person name="Frisvad J.C."/>
            <person name="Nielsen K.F."/>
            <person name="Lyhne E.K."/>
            <person name="Kogle M.E."/>
            <person name="Kuo A."/>
            <person name="Riley R."/>
            <person name="Clum A."/>
            <person name="Nolan M."/>
            <person name="Lipzen A."/>
            <person name="Salamov A."/>
            <person name="Henrissat B."/>
            <person name="Wiebenga A."/>
            <person name="De vries R.P."/>
            <person name="Grigoriev I.V."/>
            <person name="Mortensen U.H."/>
            <person name="Andersen M.R."/>
            <person name="Baker S.E."/>
        </authorList>
    </citation>
    <scope>NUCLEOTIDE SEQUENCE</scope>
    <source>
        <strain evidence="2">IBT 28561</strain>
    </source>
</reference>
<accession>A0A2I1CRI5</accession>
<dbReference type="PANTHER" id="PTHR11566">
    <property type="entry name" value="DYNAMIN"/>
    <property type="match status" value="1"/>
</dbReference>
<comment type="caution">
    <text evidence="2">The sequence shown here is derived from an EMBL/GenBank/DDBJ whole genome shotgun (WGS) entry which is preliminary data.</text>
</comment>
<evidence type="ECO:0000313" key="2">
    <source>
        <dbReference type="EMBL" id="PKY00241.1"/>
    </source>
</evidence>
<dbReference type="SUPFAM" id="SSF52540">
    <property type="entry name" value="P-loop containing nucleoside triphosphate hydrolases"/>
    <property type="match status" value="1"/>
</dbReference>
<evidence type="ECO:0000259" key="1">
    <source>
        <dbReference type="PROSITE" id="PS51718"/>
    </source>
</evidence>
<dbReference type="Gene3D" id="3.40.50.300">
    <property type="entry name" value="P-loop containing nucleotide triphosphate hydrolases"/>
    <property type="match status" value="1"/>
</dbReference>
<dbReference type="OrthoDB" id="415706at2759"/>
<dbReference type="GO" id="GO:0000266">
    <property type="term" value="P:mitochondrial fission"/>
    <property type="evidence" value="ECO:0007669"/>
    <property type="project" value="TreeGrafter"/>
</dbReference>
<proteinExistence type="predicted"/>
<dbReference type="GO" id="GO:0005739">
    <property type="term" value="C:mitochondrion"/>
    <property type="evidence" value="ECO:0007669"/>
    <property type="project" value="TreeGrafter"/>
</dbReference>
<dbReference type="GO" id="GO:0008017">
    <property type="term" value="F:microtubule binding"/>
    <property type="evidence" value="ECO:0007669"/>
    <property type="project" value="TreeGrafter"/>
</dbReference>
<protein>
    <recommendedName>
        <fullName evidence="1">Dynamin-type G domain-containing protein</fullName>
    </recommendedName>
</protein>
<dbReference type="InterPro" id="IPR030381">
    <property type="entry name" value="G_DYNAMIN_dom"/>
</dbReference>
<dbReference type="GO" id="GO:0005874">
    <property type="term" value="C:microtubule"/>
    <property type="evidence" value="ECO:0007669"/>
    <property type="project" value="TreeGrafter"/>
</dbReference>
<dbReference type="Pfam" id="PF00350">
    <property type="entry name" value="Dynamin_N"/>
    <property type="match status" value="1"/>
</dbReference>
<sequence>MPRSPAEEALSELQYGQGEMLESFGNLRTLGHGDHIDPPKLVICGCKQTGKSSVLDAITRIRFSQPYSTRLPIEVAFRRSSTANIKVSIISSNNEAGDREEDGREDMAPGSVFEVDDLPSAVRETEKILGSADDQRLTAGDHILRMSCCGPAMPELTLVDLPGFDFPSLCKEETDQGWPLDRLVRRYMEDPLTTLIVVVSAKVTDNWQRAFENIKTYDPDGVRTLGVVTCLDMTDPNAHEHQLALELLQNKRFPLELQWHAIVNRSSSEYVISDQARDTKEDICLSYEPRASRLIGCRGAREFRRGLAGLLRGKLCESMFPQWKDEIVRQFKIIQEKRLILGPPRPTVQKQRAILYGTSEEFQRLALHALTGAYGDVFFKWSGTGRLGCRCLRFVVQRLKNDFVEAITLRGGRKKIIDAGGMVAEHDRMRQAIQSDNLYMGFWDGIFVDRQTQAAEFDYELRGERDLVKRGYLSTRLVVDLLRDLTESWDELAEKHLMAVLQALREFTSELLQHLAGDTLGASLFTRFMDARLRDAQGAAIKQKAVALDRLRPKHPSLSGTSLNDWNRIALALPGLQNPRYEAVGPDVGRMAANVEESDNLMTGADLVGWAEKHYHRTCDEFVFRLNSLIIEGFLRSGMEGAFTARDVHSLRDDQVQELAAESTDAMTERDALAQEYEILRATARSFAFHAKIGYGKNPRTGECGI</sequence>
<dbReference type="GO" id="GO:0016020">
    <property type="term" value="C:membrane"/>
    <property type="evidence" value="ECO:0007669"/>
    <property type="project" value="TreeGrafter"/>
</dbReference>
<evidence type="ECO:0000313" key="3">
    <source>
        <dbReference type="Proteomes" id="UP000234254"/>
    </source>
</evidence>
<gene>
    <name evidence="2" type="ORF">P168DRAFT_276110</name>
</gene>
<dbReference type="AlphaFoldDB" id="A0A2I1CRI5"/>
<name>A0A2I1CRI5_ASPC2</name>
<dbReference type="VEuPathDB" id="FungiDB:P168DRAFT_276110"/>
<dbReference type="GO" id="GO:0016559">
    <property type="term" value="P:peroxisome fission"/>
    <property type="evidence" value="ECO:0007669"/>
    <property type="project" value="TreeGrafter"/>
</dbReference>
<dbReference type="RefSeq" id="XP_024688835.1">
    <property type="nucleotide sequence ID" value="XM_024835531.1"/>
</dbReference>
<keyword evidence="3" id="KW-1185">Reference proteome</keyword>
<dbReference type="SMART" id="SM00053">
    <property type="entry name" value="DYNc"/>
    <property type="match status" value="1"/>
</dbReference>
<dbReference type="PRINTS" id="PR00195">
    <property type="entry name" value="DYNAMIN"/>
</dbReference>
<feature type="domain" description="Dynamin-type G" evidence="1">
    <location>
        <begin position="35"/>
        <end position="321"/>
    </location>
</feature>
<dbReference type="InterPro" id="IPR027417">
    <property type="entry name" value="P-loop_NTPase"/>
</dbReference>
<dbReference type="PROSITE" id="PS51718">
    <property type="entry name" value="G_DYNAMIN_2"/>
    <property type="match status" value="1"/>
</dbReference>
<dbReference type="GeneID" id="36543055"/>